<protein>
    <submittedName>
        <fullName evidence="2">Alpha/beta hydrolase</fullName>
    </submittedName>
</protein>
<dbReference type="Pfam" id="PF02230">
    <property type="entry name" value="Abhydrolase_2"/>
    <property type="match status" value="1"/>
</dbReference>
<sequence length="215" mass="24764">MKKSIRFDYEAHYSLSHEPTFQEKEIWLVLHGYGQLAEFFLRKFGRFYSTDRLLIAPEGTNYTYLEGFQGRVGANWMTRHERETAIENNHRFLDSLLDSVLSGYVTPPPIHVLGFSQGAATAARWASRWKEEIRTLVLWAGGFALDLSLENTRTKFQNTTVILALGDRDEMITAESIQKQEELIVQLKKEVIRVSYSGGHELDSDVLEKIINHQL</sequence>
<comment type="caution">
    <text evidence="2">The sequence shown here is derived from an EMBL/GenBank/DDBJ whole genome shotgun (WGS) entry which is preliminary data.</text>
</comment>
<organism evidence="2 3">
    <name type="scientific">Algoriphagus lacus</name>
    <dbReference type="NCBI Taxonomy" id="2056311"/>
    <lineage>
        <taxon>Bacteria</taxon>
        <taxon>Pseudomonadati</taxon>
        <taxon>Bacteroidota</taxon>
        <taxon>Cytophagia</taxon>
        <taxon>Cytophagales</taxon>
        <taxon>Cyclobacteriaceae</taxon>
        <taxon>Algoriphagus</taxon>
    </lineage>
</organism>
<keyword evidence="2" id="KW-0378">Hydrolase</keyword>
<dbReference type="SUPFAM" id="SSF53474">
    <property type="entry name" value="alpha/beta-Hydrolases"/>
    <property type="match status" value="1"/>
</dbReference>
<feature type="domain" description="Phospholipase/carboxylesterase/thioesterase" evidence="1">
    <location>
        <begin position="23"/>
        <end position="213"/>
    </location>
</feature>
<evidence type="ECO:0000313" key="2">
    <source>
        <dbReference type="EMBL" id="RIW16259.1"/>
    </source>
</evidence>
<evidence type="ECO:0000313" key="3">
    <source>
        <dbReference type="Proteomes" id="UP000283522"/>
    </source>
</evidence>
<gene>
    <name evidence="2" type="ORF">D0X99_07770</name>
</gene>
<accession>A0A418PT51</accession>
<dbReference type="GO" id="GO:0016787">
    <property type="term" value="F:hydrolase activity"/>
    <property type="evidence" value="ECO:0007669"/>
    <property type="project" value="UniProtKB-KW"/>
</dbReference>
<dbReference type="RefSeq" id="WP_119477114.1">
    <property type="nucleotide sequence ID" value="NZ_QXML01000003.1"/>
</dbReference>
<evidence type="ECO:0000259" key="1">
    <source>
        <dbReference type="Pfam" id="PF02230"/>
    </source>
</evidence>
<name>A0A418PT51_9BACT</name>
<dbReference type="AlphaFoldDB" id="A0A418PT51"/>
<keyword evidence="3" id="KW-1185">Reference proteome</keyword>
<dbReference type="Gene3D" id="3.40.50.1820">
    <property type="entry name" value="alpha/beta hydrolase"/>
    <property type="match status" value="1"/>
</dbReference>
<dbReference type="Proteomes" id="UP000283522">
    <property type="component" value="Unassembled WGS sequence"/>
</dbReference>
<reference evidence="2 3" key="1">
    <citation type="submission" date="2018-09" db="EMBL/GenBank/DDBJ databases">
        <authorList>
            <person name="Wang X."/>
            <person name="Du Z."/>
        </authorList>
    </citation>
    <scope>NUCLEOTIDE SEQUENCE [LARGE SCALE GENOMIC DNA]</scope>
    <source>
        <strain evidence="2 3">N3</strain>
    </source>
</reference>
<dbReference type="InterPro" id="IPR029058">
    <property type="entry name" value="AB_hydrolase_fold"/>
</dbReference>
<dbReference type="EMBL" id="QXML01000003">
    <property type="protein sequence ID" value="RIW16259.1"/>
    <property type="molecule type" value="Genomic_DNA"/>
</dbReference>
<dbReference type="InterPro" id="IPR003140">
    <property type="entry name" value="PLipase/COase/thioEstase"/>
</dbReference>
<proteinExistence type="predicted"/>
<dbReference type="OrthoDB" id="595091at2"/>